<evidence type="ECO:0000256" key="2">
    <source>
        <dbReference type="ARBA" id="ARBA00007743"/>
    </source>
</evidence>
<gene>
    <name evidence="8" type="ORF">R1flu_018461</name>
</gene>
<dbReference type="GO" id="GO:0016020">
    <property type="term" value="C:membrane"/>
    <property type="evidence" value="ECO:0007669"/>
    <property type="project" value="UniProtKB-SubCell"/>
</dbReference>
<dbReference type="PANTHER" id="PTHR15664:SF21">
    <property type="entry name" value="TRANSMEMBRANE PROTEIN 230"/>
    <property type="match status" value="1"/>
</dbReference>
<evidence type="ECO:0000256" key="6">
    <source>
        <dbReference type="SAM" id="MobiDB-lite"/>
    </source>
</evidence>
<evidence type="ECO:0000256" key="5">
    <source>
        <dbReference type="ARBA" id="ARBA00023136"/>
    </source>
</evidence>
<feature type="transmembrane region" description="Helical" evidence="7">
    <location>
        <begin position="89"/>
        <end position="105"/>
    </location>
</feature>
<dbReference type="Proteomes" id="UP001605036">
    <property type="component" value="Unassembled WGS sequence"/>
</dbReference>
<organism evidence="8 9">
    <name type="scientific">Riccia fluitans</name>
    <dbReference type="NCBI Taxonomy" id="41844"/>
    <lineage>
        <taxon>Eukaryota</taxon>
        <taxon>Viridiplantae</taxon>
        <taxon>Streptophyta</taxon>
        <taxon>Embryophyta</taxon>
        <taxon>Marchantiophyta</taxon>
        <taxon>Marchantiopsida</taxon>
        <taxon>Marchantiidae</taxon>
        <taxon>Marchantiales</taxon>
        <taxon>Ricciaceae</taxon>
        <taxon>Riccia</taxon>
    </lineage>
</organism>
<keyword evidence="9" id="KW-1185">Reference proteome</keyword>
<dbReference type="AlphaFoldDB" id="A0ABD1ZFX3"/>
<proteinExistence type="inferred from homology"/>
<reference evidence="8 9" key="1">
    <citation type="submission" date="2024-09" db="EMBL/GenBank/DDBJ databases">
        <title>Chromosome-scale assembly of Riccia fluitans.</title>
        <authorList>
            <person name="Paukszto L."/>
            <person name="Sawicki J."/>
            <person name="Karawczyk K."/>
            <person name="Piernik-Szablinska J."/>
            <person name="Szczecinska M."/>
            <person name="Mazdziarz M."/>
        </authorList>
    </citation>
    <scope>NUCLEOTIDE SEQUENCE [LARGE SCALE GENOMIC DNA]</scope>
    <source>
        <strain evidence="8">Rf_01</strain>
        <tissue evidence="8">Aerial parts of the thallus</tissue>
    </source>
</reference>
<feature type="transmembrane region" description="Helical" evidence="7">
    <location>
        <begin position="52"/>
        <end position="77"/>
    </location>
</feature>
<dbReference type="PANTHER" id="PTHR15664">
    <property type="entry name" value="C20ORF30 PROTEIN"/>
    <property type="match status" value="1"/>
</dbReference>
<comment type="similarity">
    <text evidence="2">Belongs to the TMEM134/TMEM230 family.</text>
</comment>
<evidence type="ECO:0000313" key="9">
    <source>
        <dbReference type="Proteomes" id="UP001605036"/>
    </source>
</evidence>
<protein>
    <recommendedName>
        <fullName evidence="10">Transmembrane protein 230</fullName>
    </recommendedName>
</protein>
<feature type="compositionally biased region" description="Acidic residues" evidence="6">
    <location>
        <begin position="31"/>
        <end position="40"/>
    </location>
</feature>
<dbReference type="Pfam" id="PF05915">
    <property type="entry name" value="TMEM_230_134"/>
    <property type="match status" value="1"/>
</dbReference>
<evidence type="ECO:0000256" key="7">
    <source>
        <dbReference type="SAM" id="Phobius"/>
    </source>
</evidence>
<dbReference type="InterPro" id="IPR044234">
    <property type="entry name" value="TMEM230"/>
</dbReference>
<sequence>MAERRPYVRYVSLSTSGEFFKDELPSGSPDREEEDGEEDEDIRFRYDIPNEIPFTSIALALFLLSLGSFFLLTSHFLFTSHMPGDSSQAYGFLFLGFVAFLPGFYETRIAYYSWRKCRGYSFSLIPAL</sequence>
<keyword evidence="4 7" id="KW-1133">Transmembrane helix</keyword>
<keyword evidence="3 7" id="KW-0812">Transmembrane</keyword>
<evidence type="ECO:0000313" key="8">
    <source>
        <dbReference type="EMBL" id="KAL2650333.1"/>
    </source>
</evidence>
<comment type="caution">
    <text evidence="8">The sequence shown here is derived from an EMBL/GenBank/DDBJ whole genome shotgun (WGS) entry which is preliminary data.</text>
</comment>
<accession>A0ABD1ZFX3</accession>
<dbReference type="EMBL" id="JBHFFA010000001">
    <property type="protein sequence ID" value="KAL2650333.1"/>
    <property type="molecule type" value="Genomic_DNA"/>
</dbReference>
<evidence type="ECO:0000256" key="3">
    <source>
        <dbReference type="ARBA" id="ARBA00022692"/>
    </source>
</evidence>
<evidence type="ECO:0008006" key="10">
    <source>
        <dbReference type="Google" id="ProtNLM"/>
    </source>
</evidence>
<evidence type="ECO:0000256" key="4">
    <source>
        <dbReference type="ARBA" id="ARBA00022989"/>
    </source>
</evidence>
<name>A0ABD1ZFX3_9MARC</name>
<comment type="subcellular location">
    <subcellularLocation>
        <location evidence="1">Membrane</location>
        <topology evidence="1">Multi-pass membrane protein</topology>
    </subcellularLocation>
</comment>
<feature type="region of interest" description="Disordered" evidence="6">
    <location>
        <begin position="19"/>
        <end position="40"/>
    </location>
</feature>
<keyword evidence="5 7" id="KW-0472">Membrane</keyword>
<evidence type="ECO:0000256" key="1">
    <source>
        <dbReference type="ARBA" id="ARBA00004141"/>
    </source>
</evidence>
<dbReference type="InterPro" id="IPR008590">
    <property type="entry name" value="TMEM_230/134"/>
</dbReference>